<dbReference type="GO" id="GO:0005886">
    <property type="term" value="C:plasma membrane"/>
    <property type="evidence" value="ECO:0007669"/>
    <property type="project" value="InterPro"/>
</dbReference>
<keyword evidence="6 11" id="KW-1133">Transmembrane helix</keyword>
<evidence type="ECO:0000256" key="4">
    <source>
        <dbReference type="ARBA" id="ARBA00022837"/>
    </source>
</evidence>
<dbReference type="PROSITE" id="PS00232">
    <property type="entry name" value="CADHERIN_1"/>
    <property type="match status" value="3"/>
</dbReference>
<evidence type="ECO:0000313" key="13">
    <source>
        <dbReference type="EMBL" id="KAK4469638.1"/>
    </source>
</evidence>
<dbReference type="Proteomes" id="UP001292079">
    <property type="component" value="Unassembled WGS sequence"/>
</dbReference>
<comment type="caution">
    <text evidence="13">The sequence shown here is derived from an EMBL/GenBank/DDBJ whole genome shotgun (WGS) entry which is preliminary data.</text>
</comment>
<dbReference type="SUPFAM" id="SSF49313">
    <property type="entry name" value="Cadherin-like"/>
    <property type="match status" value="6"/>
</dbReference>
<proteinExistence type="predicted"/>
<evidence type="ECO:0000256" key="1">
    <source>
        <dbReference type="ARBA" id="ARBA00004167"/>
    </source>
</evidence>
<accession>A0AAE1Z967</accession>
<keyword evidence="5" id="KW-0130">Cell adhesion</keyword>
<feature type="domain" description="Cadherin" evidence="12">
    <location>
        <begin position="192"/>
        <end position="301"/>
    </location>
</feature>
<evidence type="ECO:0000256" key="9">
    <source>
        <dbReference type="PROSITE-ProRule" id="PRU00043"/>
    </source>
</evidence>
<feature type="domain" description="Cadherin" evidence="12">
    <location>
        <begin position="302"/>
        <end position="409"/>
    </location>
</feature>
<feature type="domain" description="Cadherin" evidence="12">
    <location>
        <begin position="654"/>
        <end position="767"/>
    </location>
</feature>
<evidence type="ECO:0000256" key="11">
    <source>
        <dbReference type="SAM" id="Phobius"/>
    </source>
</evidence>
<dbReference type="InterPro" id="IPR050174">
    <property type="entry name" value="Protocadherin/Cadherin-CA"/>
</dbReference>
<dbReference type="PANTHER" id="PTHR24028">
    <property type="entry name" value="CADHERIN-87A"/>
    <property type="match status" value="1"/>
</dbReference>
<dbReference type="InterPro" id="IPR002126">
    <property type="entry name" value="Cadherin-like_dom"/>
</dbReference>
<dbReference type="CDD" id="cd11304">
    <property type="entry name" value="Cadherin_repeat"/>
    <property type="match status" value="7"/>
</dbReference>
<dbReference type="PRINTS" id="PR00205">
    <property type="entry name" value="CADHERIN"/>
</dbReference>
<reference evidence="13" key="2">
    <citation type="journal article" date="2023" name="Infect Dis Poverty">
        <title>Chromosome-scale genome of the human blood fluke Schistosoma mekongi and its implications for public health.</title>
        <authorList>
            <person name="Zhou M."/>
            <person name="Xu L."/>
            <person name="Xu D."/>
            <person name="Chen W."/>
            <person name="Khan J."/>
            <person name="Hu Y."/>
            <person name="Huang H."/>
            <person name="Wei H."/>
            <person name="Zhang Y."/>
            <person name="Chusongsang P."/>
            <person name="Tanasarnprasert K."/>
            <person name="Hu X."/>
            <person name="Limpanont Y."/>
            <person name="Lv Z."/>
        </authorList>
    </citation>
    <scope>NUCLEOTIDE SEQUENCE</scope>
    <source>
        <strain evidence="13">LV_2022a</strain>
    </source>
</reference>
<feature type="domain" description="Cadherin" evidence="12">
    <location>
        <begin position="39"/>
        <end position="180"/>
    </location>
</feature>
<dbReference type="GO" id="GO:0007156">
    <property type="term" value="P:homophilic cell adhesion via plasma membrane adhesion molecules"/>
    <property type="evidence" value="ECO:0007669"/>
    <property type="project" value="InterPro"/>
</dbReference>
<evidence type="ECO:0000256" key="8">
    <source>
        <dbReference type="ARBA" id="ARBA00023180"/>
    </source>
</evidence>
<protein>
    <recommendedName>
        <fullName evidence="12">Cadherin domain-containing protein</fullName>
    </recommendedName>
</protein>
<evidence type="ECO:0000256" key="5">
    <source>
        <dbReference type="ARBA" id="ARBA00022889"/>
    </source>
</evidence>
<dbReference type="Gene3D" id="2.60.40.60">
    <property type="entry name" value="Cadherins"/>
    <property type="match status" value="7"/>
</dbReference>
<dbReference type="InterPro" id="IPR015919">
    <property type="entry name" value="Cadherin-like_sf"/>
</dbReference>
<comment type="subcellular location">
    <subcellularLocation>
        <location evidence="1">Membrane</location>
        <topology evidence="1">Single-pass membrane protein</topology>
    </subcellularLocation>
</comment>
<dbReference type="PROSITE" id="PS50268">
    <property type="entry name" value="CADHERIN_2"/>
    <property type="match status" value="6"/>
</dbReference>
<dbReference type="SMART" id="SM00112">
    <property type="entry name" value="CA"/>
    <property type="match status" value="5"/>
</dbReference>
<dbReference type="InterPro" id="IPR013164">
    <property type="entry name" value="Cadherin_N"/>
</dbReference>
<evidence type="ECO:0000259" key="12">
    <source>
        <dbReference type="PROSITE" id="PS50268"/>
    </source>
</evidence>
<evidence type="ECO:0000256" key="10">
    <source>
        <dbReference type="SAM" id="MobiDB-lite"/>
    </source>
</evidence>
<dbReference type="EMBL" id="JALJAT010000005">
    <property type="protein sequence ID" value="KAK4469638.1"/>
    <property type="molecule type" value="Genomic_DNA"/>
</dbReference>
<dbReference type="Pfam" id="PF00028">
    <property type="entry name" value="Cadherin"/>
    <property type="match status" value="4"/>
</dbReference>
<reference evidence="13" key="1">
    <citation type="submission" date="2022-04" db="EMBL/GenBank/DDBJ databases">
        <authorList>
            <person name="Xu L."/>
            <person name="Lv Z."/>
        </authorList>
    </citation>
    <scope>NUCLEOTIDE SEQUENCE</scope>
    <source>
        <strain evidence="13">LV_2022a</strain>
    </source>
</reference>
<sequence length="1361" mass="153093">MHYHQYHIQLNVFIIYIQLIYQIHCNLFNQTNFKELFYSINEESEIGSYIGNLKLDLERKFSIITSRTTINENNVENFELYDDTNKNLFRIDKVNGKLFVASRIDRETICPQPDIISDELNDVLTLNQHSLQSLSFSFMNSSNGISTKQCQIHLTVCISRIHWINIIITINDINDHTPYFQLTPTFNQNISENSVYIVNVSESVSPGYEIPLMIAKDPDEGINSIQSYSLRGNDFDSSLFSLSYRRPYSLNLVILGELDAETKNTYIGELIACDGGQIIPKCCNQPFQVHVTDVNDNKPTFNQTVYYIEILENTTINSVIIQVSATDADSHQNSKLSYTFGRPLSRSSLEHFTIDGNTGEVRLIAPLDAKDNTAFILPIIVEDSGTVPLVGQTVLRITVKDTNNHDPWTEIRPTHEAYLNKLPANNTLNKDKNKTNKAILSINENQPPGTDIGLVIAGDDDVGNNSIVTCSLKYNTQDFKLDHANSAKGREIYRLSTANPFDRETVADGIIKIVILCQDNGKPSRTSEQIVLLNILDVNEYRPTFSKEDRFIDYVVPENQPLDTVLLQIHANDADSTPTIQYYISQEAQSYFNIDPNMGVITTKAILDRETMPQIRFLVYATDEYLSEPVHDNYTSVANVTIHLTDINDNSPELVGSKTFQIVENRPGFSDLVGQLTSIDQDAGNNGTVHYKLISVSDSKHNPISSDMFMVNSGSGKIFATRKLDREENSQFELSILLHDLGTPIQLSSTATVIVNILDENDNLPQWEIISSPSRFDSVAQIDLFKRPHMIGLGEVTDLGIINVTAPVYRGQPILVLSAKDADDKPNANLTFQLIRAQLLNGDYIQNKDKLSYDYKLHSTNSYTLTNTPYFVVVAKTGELVAGPGQKGIGLTDNGVYELYIRVCDNGNPPLDSNARLFLQFYQSVNSSFADKLGEKWFLGYLLTNGHLGIMLVIILLLIMCLTSICLIIVFISIRRRSSQQRQTNRKLSRYGKNTYPLQLNGELLVEENINLDGTLSNYGKCYHSPIMNTIYAADGDSLCKWNPECGYTMGNFGPPPIYNLCALNTTLDRMRSSRTDSDKSSSALMSSEVPCPMNHYCEEIPPIINSELTVNHAFKSPHKYISKNDILGSINRHISDNNNDNPNSCTEACLIHTTTQSELNNQLHMNVTVLEVDGGSADSGQGASEEEPVNHELSKLRSKYSRPYNSKELLLTKTHCIPISSNGCIIDNLTNKNENPYTVSESNHCTQTILPTMNTFINHRPTLNKQFIYAMHNTNSTNSQSQLPISNDKQQPRWRKPLFSNTDLGHHNHLFDEFPLTKISSEKYTSTLPLNNKAYIINHGKLINDFNENHSINPHVDMTN</sequence>
<evidence type="ECO:0000256" key="6">
    <source>
        <dbReference type="ARBA" id="ARBA00022989"/>
    </source>
</evidence>
<evidence type="ECO:0000256" key="3">
    <source>
        <dbReference type="ARBA" id="ARBA00022737"/>
    </source>
</evidence>
<feature type="transmembrane region" description="Helical" evidence="11">
    <location>
        <begin position="948"/>
        <end position="972"/>
    </location>
</feature>
<keyword evidence="14" id="KW-1185">Reference proteome</keyword>
<keyword evidence="3" id="KW-0677">Repeat</keyword>
<dbReference type="GO" id="GO:0005509">
    <property type="term" value="F:calcium ion binding"/>
    <property type="evidence" value="ECO:0007669"/>
    <property type="project" value="UniProtKB-UniRule"/>
</dbReference>
<organism evidence="13 14">
    <name type="scientific">Schistosoma mekongi</name>
    <name type="common">Parasitic worm</name>
    <dbReference type="NCBI Taxonomy" id="38744"/>
    <lineage>
        <taxon>Eukaryota</taxon>
        <taxon>Metazoa</taxon>
        <taxon>Spiralia</taxon>
        <taxon>Lophotrochozoa</taxon>
        <taxon>Platyhelminthes</taxon>
        <taxon>Trematoda</taxon>
        <taxon>Digenea</taxon>
        <taxon>Strigeidida</taxon>
        <taxon>Schistosomatoidea</taxon>
        <taxon>Schistosomatidae</taxon>
        <taxon>Schistosoma</taxon>
    </lineage>
</organism>
<dbReference type="FunFam" id="2.60.40.60:FF:000092">
    <property type="entry name" value="Protocadherin 8"/>
    <property type="match status" value="1"/>
</dbReference>
<evidence type="ECO:0000313" key="14">
    <source>
        <dbReference type="Proteomes" id="UP001292079"/>
    </source>
</evidence>
<gene>
    <name evidence="13" type="ORF">MN116_007170</name>
</gene>
<evidence type="ECO:0000256" key="2">
    <source>
        <dbReference type="ARBA" id="ARBA00022692"/>
    </source>
</evidence>
<feature type="domain" description="Cadherin" evidence="12">
    <location>
        <begin position="434"/>
        <end position="545"/>
    </location>
</feature>
<dbReference type="FunFam" id="2.60.40.60:FF:000020">
    <property type="entry name" value="Dachsous cadherin-related 1b"/>
    <property type="match status" value="2"/>
</dbReference>
<feature type="domain" description="Cadherin" evidence="12">
    <location>
        <begin position="548"/>
        <end position="654"/>
    </location>
</feature>
<name>A0AAE1Z967_SCHME</name>
<dbReference type="InterPro" id="IPR020894">
    <property type="entry name" value="Cadherin_CS"/>
</dbReference>
<keyword evidence="4 9" id="KW-0106">Calcium</keyword>
<evidence type="ECO:0000256" key="7">
    <source>
        <dbReference type="ARBA" id="ARBA00023136"/>
    </source>
</evidence>
<dbReference type="PANTHER" id="PTHR24028:SF146">
    <property type="entry name" value="CADHERIN 96CB, ISOFORM D-RELATED"/>
    <property type="match status" value="1"/>
</dbReference>
<keyword evidence="8" id="KW-0325">Glycoprotein</keyword>
<feature type="region of interest" description="Disordered" evidence="10">
    <location>
        <begin position="1176"/>
        <end position="1198"/>
    </location>
</feature>
<dbReference type="Pfam" id="PF08266">
    <property type="entry name" value="Cadherin_2"/>
    <property type="match status" value="1"/>
</dbReference>
<keyword evidence="2 11" id="KW-0812">Transmembrane</keyword>
<keyword evidence="7 11" id="KW-0472">Membrane</keyword>